<evidence type="ECO:0000313" key="5">
    <source>
        <dbReference type="Proteomes" id="UP000008810"/>
    </source>
</evidence>
<reference evidence="4" key="3">
    <citation type="submission" date="2018-08" db="UniProtKB">
        <authorList>
            <consortium name="EnsemblPlants"/>
        </authorList>
    </citation>
    <scope>IDENTIFICATION</scope>
    <source>
        <strain evidence="4">cv. Bd21</strain>
    </source>
</reference>
<dbReference type="Gramene" id="KQK07721">
    <property type="protein sequence ID" value="KQK07721"/>
    <property type="gene ID" value="BRADI_2g37260v3"/>
</dbReference>
<dbReference type="OMA" id="IWSKGWI"/>
<dbReference type="PANTHER" id="PTHR33463:SF188">
    <property type="entry name" value="NB-ARC DOMAIN-CONTAINING PROTEIN"/>
    <property type="match status" value="1"/>
</dbReference>
<dbReference type="PROSITE" id="PS51450">
    <property type="entry name" value="LRR"/>
    <property type="match status" value="1"/>
</dbReference>
<dbReference type="OrthoDB" id="614998at2759"/>
<organism evidence="4">
    <name type="scientific">Brachypodium distachyon</name>
    <name type="common">Purple false brome</name>
    <name type="synonym">Trachynia distachya</name>
    <dbReference type="NCBI Taxonomy" id="15368"/>
    <lineage>
        <taxon>Eukaryota</taxon>
        <taxon>Viridiplantae</taxon>
        <taxon>Streptophyta</taxon>
        <taxon>Embryophyta</taxon>
        <taxon>Tracheophyta</taxon>
        <taxon>Spermatophyta</taxon>
        <taxon>Magnoliopsida</taxon>
        <taxon>Liliopsida</taxon>
        <taxon>Poales</taxon>
        <taxon>Poaceae</taxon>
        <taxon>BOP clade</taxon>
        <taxon>Pooideae</taxon>
        <taxon>Stipodae</taxon>
        <taxon>Brachypodieae</taxon>
        <taxon>Brachypodium</taxon>
    </lineage>
</organism>
<dbReference type="Proteomes" id="UP000008810">
    <property type="component" value="Chromosome 2"/>
</dbReference>
<dbReference type="InterPro" id="IPR002182">
    <property type="entry name" value="NB-ARC"/>
</dbReference>
<dbReference type="GO" id="GO:0043531">
    <property type="term" value="F:ADP binding"/>
    <property type="evidence" value="ECO:0007669"/>
    <property type="project" value="InterPro"/>
</dbReference>
<dbReference type="InParanoid" id="I1HMA7"/>
<evidence type="ECO:0000313" key="4">
    <source>
        <dbReference type="EnsemblPlants" id="KQK07721"/>
    </source>
</evidence>
<dbReference type="InterPro" id="IPR001611">
    <property type="entry name" value="Leu-rich_rpt"/>
</dbReference>
<reference evidence="3 4" key="1">
    <citation type="journal article" date="2010" name="Nature">
        <title>Genome sequencing and analysis of the model grass Brachypodium distachyon.</title>
        <authorList>
            <consortium name="International Brachypodium Initiative"/>
        </authorList>
    </citation>
    <scope>NUCLEOTIDE SEQUENCE [LARGE SCALE GENOMIC DNA]</scope>
    <source>
        <strain evidence="3 4">Bd21</strain>
    </source>
</reference>
<dbReference type="EnsemblPlants" id="PNT71909">
    <property type="protein sequence ID" value="PNT71909"/>
    <property type="gene ID" value="BRADI_2g37260v3"/>
</dbReference>
<name>I1HMA7_BRADI</name>
<dbReference type="EMBL" id="CM000881">
    <property type="protein sequence ID" value="KQK07721.1"/>
    <property type="molecule type" value="Genomic_DNA"/>
</dbReference>
<dbReference type="eggNOG" id="ENOG502SYYC">
    <property type="taxonomic scope" value="Eukaryota"/>
</dbReference>
<feature type="domain" description="NB-ARC" evidence="2">
    <location>
        <begin position="30"/>
        <end position="155"/>
    </location>
</feature>
<comment type="similarity">
    <text evidence="1">Belongs to the disease resistance NB-LRR family.</text>
</comment>
<dbReference type="InterPro" id="IPR050905">
    <property type="entry name" value="Plant_NBS-LRR"/>
</dbReference>
<dbReference type="InterPro" id="IPR032675">
    <property type="entry name" value="LRR_dom_sf"/>
</dbReference>
<dbReference type="Pfam" id="PF00931">
    <property type="entry name" value="NB-ARC"/>
    <property type="match status" value="1"/>
</dbReference>
<dbReference type="EnsemblPlants" id="KQK07721">
    <property type="protein sequence ID" value="KQK07721"/>
    <property type="gene ID" value="BRADI_2g37260v3"/>
</dbReference>
<dbReference type="Gramene" id="PNT71909">
    <property type="protein sequence ID" value="PNT71909"/>
    <property type="gene ID" value="BRADI_2g37260v3"/>
</dbReference>
<protein>
    <recommendedName>
        <fullName evidence="2">NB-ARC domain-containing protein</fullName>
    </recommendedName>
</protein>
<dbReference type="SUPFAM" id="SSF52058">
    <property type="entry name" value="L domain-like"/>
    <property type="match status" value="1"/>
</dbReference>
<evidence type="ECO:0000256" key="1">
    <source>
        <dbReference type="ARBA" id="ARBA00008894"/>
    </source>
</evidence>
<dbReference type="Gene3D" id="3.80.10.10">
    <property type="entry name" value="Ribonuclease Inhibitor"/>
    <property type="match status" value="2"/>
</dbReference>
<reference evidence="3" key="2">
    <citation type="submission" date="2017-06" db="EMBL/GenBank/DDBJ databases">
        <title>WGS assembly of Brachypodium distachyon.</title>
        <authorList>
            <consortium name="The International Brachypodium Initiative"/>
            <person name="Lucas S."/>
            <person name="Harmon-Smith M."/>
            <person name="Lail K."/>
            <person name="Tice H."/>
            <person name="Grimwood J."/>
            <person name="Bruce D."/>
            <person name="Barry K."/>
            <person name="Shu S."/>
            <person name="Lindquist E."/>
            <person name="Wang M."/>
            <person name="Pitluck S."/>
            <person name="Vogel J.P."/>
            <person name="Garvin D.F."/>
            <person name="Mockler T.C."/>
            <person name="Schmutz J."/>
            <person name="Rokhsar D."/>
            <person name="Bevan M.W."/>
        </authorList>
    </citation>
    <scope>NUCLEOTIDE SEQUENCE</scope>
    <source>
        <strain evidence="3">Bd21</strain>
    </source>
</reference>
<sequence>MESDSDDPDSDNNSGHQRLGWKGFHANSFEEAVQEIIFYLEDTTEPNQVIYFDGWDGLGASALLTSVAKNPPSYLRSRYDSIIHIDCSRWENRRALQRTIAEKLRFPQHVMDIFARQDEDDDFGGVAQGSRLEMREVGRQIHQALQGQSCLVIFHNGGDMMVDFNNLGIPRAAADEWSNVVSKVLWTFRGRLRVIPGLEQRAQGVDSSHISLFANFYENVLMSSAKKTIHSTEMLPEEAREIDEYTNKDGITPGIAEACCGYLLFLESKGVDTLDYNWATHAANYWVCDGIIQECQQDKAWELATALHEEMRLDNFSSSRWPYFSSYRLPTIGNYRKRWIVATSSGSKEIVPTENQKATSYFLANERGHNHPIASLPNNMFQRSLQLRVLKLCGCIFSFSSPPFRHCHNLRFLGLDNCKNQPHVSDEYKEEEKEKGKGRPTMEFFRSLWVLDICCTDWELTLPPNIMEQMATNIREINIKRGRIWHNKPAWTWRRLHNIHKLRLIEPTCPWETGSMNEFIGMVKLEFLDLSGNSTIRVLPGLSGATVLRTLVLDGCTRLEHVTPESLPPLLETFSFVAGAGKDCDKEAQISCISMAGCARLVNFRLGGLLPKLELLDLSNTIVKSVDLEDEVVQVPCLQRVILLGCERLRSVLWPEKGMPKLMVLCIDTRGVGGGEAFMKTTHDYLSCQEQEQYCCARVAITDMRFLQSLVRRIGNEFCWNTDRFNLNLRMSCSSKDDGQNYSKDKMGLYSTKQFDESPPHKSSMLKTDCKYTDVNFDKATSDDQEGMISWQFQPLDLHVDIREGICNTNVVTAQAIMAVKFLMSRVKSLVVHDNSSLSIVVPERMIPSGWKRDTINWPCLKWCRVERCLKLDTVFILHDNISSFSELETFWASELLMARCIWSFRSDIAYSLDDKTFEKLQDIHLQFCPRLTSVLVLSWKTLPSLERLHIVCCGDLSQVFPLEKYFLRKEVCCDSQN</sequence>
<proteinExistence type="inferred from homology"/>
<dbReference type="EMBL" id="CM000881">
    <property type="protein sequence ID" value="PNT71909.1"/>
    <property type="molecule type" value="Genomic_DNA"/>
</dbReference>
<accession>I1HMA7</accession>
<dbReference type="SUPFAM" id="SSF52047">
    <property type="entry name" value="RNI-like"/>
    <property type="match status" value="1"/>
</dbReference>
<evidence type="ECO:0000313" key="3">
    <source>
        <dbReference type="EMBL" id="KQK07721.1"/>
    </source>
</evidence>
<dbReference type="HOGENOM" id="CLU_007112_0_0_1"/>
<evidence type="ECO:0000259" key="2">
    <source>
        <dbReference type="Pfam" id="PF00931"/>
    </source>
</evidence>
<keyword evidence="5" id="KW-1185">Reference proteome</keyword>
<gene>
    <name evidence="3" type="ORF">BRADI_2g37260v3</name>
</gene>
<dbReference type="PANTHER" id="PTHR33463">
    <property type="entry name" value="NB-ARC DOMAIN-CONTAINING PROTEIN-RELATED"/>
    <property type="match status" value="1"/>
</dbReference>
<dbReference type="AlphaFoldDB" id="I1HMA7"/>